<keyword evidence="2" id="KW-1185">Reference proteome</keyword>
<sequence length="89" mass="9881">MRKVTNIGLVEALKVGSLYYVDWRQLGVIYSRGRAVICEQGSVIPPHLRAYCPCLGMAPPADQASAHSRYQEILQELRSTRCHHGVTTG</sequence>
<proteinExistence type="predicted"/>
<name>A0AAE1E1W0_9GAST</name>
<dbReference type="Proteomes" id="UP001283361">
    <property type="component" value="Unassembled WGS sequence"/>
</dbReference>
<accession>A0AAE1E1W0</accession>
<protein>
    <submittedName>
        <fullName evidence="1">Uncharacterized protein</fullName>
    </submittedName>
</protein>
<gene>
    <name evidence="1" type="ORF">RRG08_060578</name>
</gene>
<dbReference type="AlphaFoldDB" id="A0AAE1E1W0"/>
<comment type="caution">
    <text evidence="1">The sequence shown here is derived from an EMBL/GenBank/DDBJ whole genome shotgun (WGS) entry which is preliminary data.</text>
</comment>
<reference evidence="1" key="1">
    <citation type="journal article" date="2023" name="G3 (Bethesda)">
        <title>A reference genome for the long-term kleptoplast-retaining sea slug Elysia crispata morphotype clarki.</title>
        <authorList>
            <person name="Eastman K.E."/>
            <person name="Pendleton A.L."/>
            <person name="Shaikh M.A."/>
            <person name="Suttiyut T."/>
            <person name="Ogas R."/>
            <person name="Tomko P."/>
            <person name="Gavelis G."/>
            <person name="Widhalm J.R."/>
            <person name="Wisecaver J.H."/>
        </authorList>
    </citation>
    <scope>NUCLEOTIDE SEQUENCE</scope>
    <source>
        <strain evidence="1">ECLA1</strain>
    </source>
</reference>
<organism evidence="1 2">
    <name type="scientific">Elysia crispata</name>
    <name type="common">lettuce slug</name>
    <dbReference type="NCBI Taxonomy" id="231223"/>
    <lineage>
        <taxon>Eukaryota</taxon>
        <taxon>Metazoa</taxon>
        <taxon>Spiralia</taxon>
        <taxon>Lophotrochozoa</taxon>
        <taxon>Mollusca</taxon>
        <taxon>Gastropoda</taxon>
        <taxon>Heterobranchia</taxon>
        <taxon>Euthyneura</taxon>
        <taxon>Panpulmonata</taxon>
        <taxon>Sacoglossa</taxon>
        <taxon>Placobranchoidea</taxon>
        <taxon>Plakobranchidae</taxon>
        <taxon>Elysia</taxon>
    </lineage>
</organism>
<dbReference type="EMBL" id="JAWDGP010001539">
    <property type="protein sequence ID" value="KAK3790530.1"/>
    <property type="molecule type" value="Genomic_DNA"/>
</dbReference>
<evidence type="ECO:0000313" key="2">
    <source>
        <dbReference type="Proteomes" id="UP001283361"/>
    </source>
</evidence>
<evidence type="ECO:0000313" key="1">
    <source>
        <dbReference type="EMBL" id="KAK3790530.1"/>
    </source>
</evidence>